<keyword evidence="11" id="KW-1185">Reference proteome</keyword>
<dbReference type="PATRIC" id="fig|869279.4.peg.2144"/>
<evidence type="ECO:0000313" key="10">
    <source>
        <dbReference type="EMBL" id="KPL82876.1"/>
    </source>
</evidence>
<dbReference type="SFLD" id="SFLDG01082">
    <property type="entry name" value="B12-binding_domain_containing"/>
    <property type="match status" value="1"/>
</dbReference>
<dbReference type="EMBL" id="LGKO01000005">
    <property type="protein sequence ID" value="KPL82876.1"/>
    <property type="molecule type" value="Genomic_DNA"/>
</dbReference>
<dbReference type="InterPro" id="IPR007197">
    <property type="entry name" value="rSAM"/>
</dbReference>
<dbReference type="InterPro" id="IPR038135">
    <property type="entry name" value="Methylthiotransferase_N_sf"/>
</dbReference>
<keyword evidence="7" id="KW-0411">Iron-sulfur</keyword>
<dbReference type="Gene3D" id="3.80.30.20">
    <property type="entry name" value="tm_1862 like domain"/>
    <property type="match status" value="1"/>
</dbReference>
<dbReference type="InterPro" id="IPR005839">
    <property type="entry name" value="Methylthiotransferase"/>
</dbReference>
<evidence type="ECO:0000256" key="2">
    <source>
        <dbReference type="ARBA" id="ARBA00022485"/>
    </source>
</evidence>
<comment type="caution">
    <text evidence="10">The sequence shown here is derived from an EMBL/GenBank/DDBJ whole genome shotgun (WGS) entry which is preliminary data.</text>
</comment>
<dbReference type="NCBIfam" id="TIGR01579">
    <property type="entry name" value="MiaB-like-C"/>
    <property type="match status" value="1"/>
</dbReference>
<dbReference type="GO" id="GO:0046872">
    <property type="term" value="F:metal ion binding"/>
    <property type="evidence" value="ECO:0007669"/>
    <property type="project" value="UniProtKB-KW"/>
</dbReference>
<dbReference type="SFLD" id="SFLDG01061">
    <property type="entry name" value="methylthiotransferase"/>
    <property type="match status" value="1"/>
</dbReference>
<dbReference type="InterPro" id="IPR020612">
    <property type="entry name" value="Methylthiotransferase_CS"/>
</dbReference>
<evidence type="ECO:0000259" key="8">
    <source>
        <dbReference type="PROSITE" id="PS51449"/>
    </source>
</evidence>
<dbReference type="AlphaFoldDB" id="A0A0P6XI27"/>
<dbReference type="CDD" id="cd01335">
    <property type="entry name" value="Radical_SAM"/>
    <property type="match status" value="1"/>
</dbReference>
<dbReference type="GO" id="GO:0035598">
    <property type="term" value="F:tRNA (N(6)-L-threonylcarbamoyladenosine(37)-C(2))-methylthiotransferase activity"/>
    <property type="evidence" value="ECO:0007669"/>
    <property type="project" value="TreeGrafter"/>
</dbReference>
<protein>
    <submittedName>
        <fullName evidence="10">Uncharacterized protein</fullName>
    </submittedName>
</protein>
<evidence type="ECO:0000259" key="9">
    <source>
        <dbReference type="PROSITE" id="PS51918"/>
    </source>
</evidence>
<keyword evidence="2" id="KW-0004">4Fe-4S</keyword>
<evidence type="ECO:0000256" key="4">
    <source>
        <dbReference type="ARBA" id="ARBA00022691"/>
    </source>
</evidence>
<evidence type="ECO:0000256" key="3">
    <source>
        <dbReference type="ARBA" id="ARBA00022679"/>
    </source>
</evidence>
<comment type="cofactor">
    <cofactor evidence="1">
        <name>[4Fe-4S] cluster</name>
        <dbReference type="ChEBI" id="CHEBI:49883"/>
    </cofactor>
</comment>
<dbReference type="Proteomes" id="UP000050544">
    <property type="component" value="Unassembled WGS sequence"/>
</dbReference>
<dbReference type="NCBIfam" id="TIGR00089">
    <property type="entry name" value="MiaB/RimO family radical SAM methylthiotransferase"/>
    <property type="match status" value="1"/>
</dbReference>
<evidence type="ECO:0000256" key="7">
    <source>
        <dbReference type="ARBA" id="ARBA00023014"/>
    </source>
</evidence>
<keyword evidence="6" id="KW-0408">Iron</keyword>
<dbReference type="STRING" id="869279.SE15_12610"/>
<keyword evidence="3" id="KW-0808">Transferase</keyword>
<dbReference type="SFLD" id="SFLDS00029">
    <property type="entry name" value="Radical_SAM"/>
    <property type="match status" value="1"/>
</dbReference>
<feature type="domain" description="Radical SAM core" evidence="9">
    <location>
        <begin position="126"/>
        <end position="355"/>
    </location>
</feature>
<dbReference type="SMART" id="SM00729">
    <property type="entry name" value="Elp3"/>
    <property type="match status" value="1"/>
</dbReference>
<accession>A0A0P6XI27</accession>
<dbReference type="PANTHER" id="PTHR11918:SF45">
    <property type="entry name" value="THREONYLCARBAMOYLADENOSINE TRNA METHYLTHIOTRANSFERASE"/>
    <property type="match status" value="1"/>
</dbReference>
<dbReference type="InterPro" id="IPR006638">
    <property type="entry name" value="Elp3/MiaA/NifB-like_rSAM"/>
</dbReference>
<dbReference type="InterPro" id="IPR013848">
    <property type="entry name" value="Methylthiotransferase_N"/>
</dbReference>
<dbReference type="PROSITE" id="PS51449">
    <property type="entry name" value="MTTASE_N"/>
    <property type="match status" value="1"/>
</dbReference>
<dbReference type="RefSeq" id="WP_054522441.1">
    <property type="nucleotide sequence ID" value="NZ_LGKO01000005.1"/>
</dbReference>
<dbReference type="OrthoDB" id="9805215at2"/>
<dbReference type="InterPro" id="IPR006467">
    <property type="entry name" value="MiaB-like_bact"/>
</dbReference>
<dbReference type="InterPro" id="IPR058240">
    <property type="entry name" value="rSAM_sf"/>
</dbReference>
<dbReference type="Pfam" id="PF04055">
    <property type="entry name" value="Radical_SAM"/>
    <property type="match status" value="1"/>
</dbReference>
<feature type="domain" description="MTTase N-terminal" evidence="8">
    <location>
        <begin position="1"/>
        <end position="113"/>
    </location>
</feature>
<proteinExistence type="predicted"/>
<dbReference type="PROSITE" id="PS01278">
    <property type="entry name" value="MTTASE_RADICAL"/>
    <property type="match status" value="1"/>
</dbReference>
<organism evidence="10 11">
    <name type="scientific">Thermanaerothrix daxensis</name>
    <dbReference type="NCBI Taxonomy" id="869279"/>
    <lineage>
        <taxon>Bacteria</taxon>
        <taxon>Bacillati</taxon>
        <taxon>Chloroflexota</taxon>
        <taxon>Anaerolineae</taxon>
        <taxon>Anaerolineales</taxon>
        <taxon>Anaerolineaceae</taxon>
        <taxon>Thermanaerothrix</taxon>
    </lineage>
</organism>
<dbReference type="InterPro" id="IPR023404">
    <property type="entry name" value="rSAM_horseshoe"/>
</dbReference>
<evidence type="ECO:0000256" key="6">
    <source>
        <dbReference type="ARBA" id="ARBA00023004"/>
    </source>
</evidence>
<dbReference type="GO" id="GO:0051539">
    <property type="term" value="F:4 iron, 4 sulfur cluster binding"/>
    <property type="evidence" value="ECO:0007669"/>
    <property type="project" value="UniProtKB-KW"/>
</dbReference>
<evidence type="ECO:0000313" key="11">
    <source>
        <dbReference type="Proteomes" id="UP000050544"/>
    </source>
</evidence>
<keyword evidence="4" id="KW-0949">S-adenosyl-L-methionine</keyword>
<name>A0A0P6XI27_9CHLR</name>
<keyword evidence="5" id="KW-0479">Metal-binding</keyword>
<dbReference type="Gene3D" id="3.40.50.12160">
    <property type="entry name" value="Methylthiotransferase, N-terminal domain"/>
    <property type="match status" value="1"/>
</dbReference>
<sequence length="429" mass="47303">MRVYLDTVGCRLNQSEIERLAANFRASGHEIVASASQADIVVINTCAVTAEAASDSRQKIRQAARQGAGQIIVTGCWATLEPAEAAALPRVSRVVPNAEKMRLVADLIGTPLYEIEPIAREPLPGAHRRTRAFIKVQDGCDNFCTFCITRVARGKGRSESVDQVVREVQAALAGGAKEVVLSGVHLGSWGQDLRPPRHLRHLIEMILRETDVPRLRLSSLEPWDLDEAFFGLWENPRLCRHLHLPLQSGCAQTLRRMARKVTPEEYAALLEQARRAIPGLAVTTDIIVGFPGEDDTEFETSLKFVEAMAFAGGHVFAYSPRPGTPAARLPGQVPPSVKKERSRRMREVLSEASLRFRQSFLGADVQVLWETTDGLGPQGWRLRGLSDNYLHVEAFAPEPLWNQISQVRLVDLNAQGMVGQILVPITAPP</sequence>
<evidence type="ECO:0000256" key="1">
    <source>
        <dbReference type="ARBA" id="ARBA00001966"/>
    </source>
</evidence>
<evidence type="ECO:0000256" key="5">
    <source>
        <dbReference type="ARBA" id="ARBA00022723"/>
    </source>
</evidence>
<dbReference type="PROSITE" id="PS51918">
    <property type="entry name" value="RADICAL_SAM"/>
    <property type="match status" value="1"/>
</dbReference>
<dbReference type="PANTHER" id="PTHR11918">
    <property type="entry name" value="RADICAL SAM PROTEINS"/>
    <property type="match status" value="1"/>
</dbReference>
<dbReference type="SUPFAM" id="SSF102114">
    <property type="entry name" value="Radical SAM enzymes"/>
    <property type="match status" value="1"/>
</dbReference>
<reference evidence="10 11" key="1">
    <citation type="submission" date="2015-07" db="EMBL/GenBank/DDBJ databases">
        <title>Whole genome sequence of Thermanaerothrix daxensis DSM 23592.</title>
        <authorList>
            <person name="Hemp J."/>
            <person name="Ward L.M."/>
            <person name="Pace L.A."/>
            <person name="Fischer W.W."/>
        </authorList>
    </citation>
    <scope>NUCLEOTIDE SEQUENCE [LARGE SCALE GENOMIC DNA]</scope>
    <source>
        <strain evidence="10 11">GNS-1</strain>
    </source>
</reference>
<dbReference type="Pfam" id="PF00919">
    <property type="entry name" value="UPF0004"/>
    <property type="match status" value="1"/>
</dbReference>
<gene>
    <name evidence="10" type="ORF">SE15_12610</name>
</gene>